<accession>A7XHK1</accession>
<dbReference type="AlphaFoldDB" id="A7XHK1"/>
<name>A7XHK1_STREE</name>
<sequence>MLQVALLIQQLMILRINAGKILISGSVFVYRYSSVVLYKNLYNLMTYAVIETILLQTSRLFCYKFTCS</sequence>
<organism evidence="1">
    <name type="scientific">Streptococcus pneumoniae</name>
    <dbReference type="NCBI Taxonomy" id="1313"/>
    <lineage>
        <taxon>Bacteria</taxon>
        <taxon>Bacillati</taxon>
        <taxon>Bacillota</taxon>
        <taxon>Bacilli</taxon>
        <taxon>Lactobacillales</taxon>
        <taxon>Streptococcaceae</taxon>
        <taxon>Streptococcus</taxon>
    </lineage>
</organism>
<dbReference type="EMBL" id="EF488100">
    <property type="protein sequence ID" value="ABU68094.1"/>
    <property type="molecule type" value="Genomic_DNA"/>
</dbReference>
<evidence type="ECO:0000313" key="1">
    <source>
        <dbReference type="EMBL" id="ABU68094.1"/>
    </source>
</evidence>
<reference evidence="1" key="1">
    <citation type="journal article" date="2007" name="J. Bacteriol.">
        <title>Diversity of bacteriocins and activity spectrum in Streptococcus pneumoniae.</title>
        <authorList>
            <person name="Lux T."/>
            <person name="Nuhn M."/>
            <person name="Hakenbeck R."/>
            <person name="Reichmann P."/>
        </authorList>
    </citation>
    <scope>NUCLEOTIDE SEQUENCE</scope>
    <source>
        <strain evidence="1">2306</strain>
    </source>
</reference>
<proteinExistence type="predicted"/>
<protein>
    <submittedName>
        <fullName evidence="1">PncS</fullName>
    </submittedName>
</protein>